<dbReference type="Proteomes" id="UP000054698">
    <property type="component" value="Unassembled WGS sequence"/>
</dbReference>
<evidence type="ECO:0000313" key="3">
    <source>
        <dbReference type="EMBL" id="SPX60649.1"/>
    </source>
</evidence>
<reference evidence="3 5" key="2">
    <citation type="submission" date="2018-06" db="EMBL/GenBank/DDBJ databases">
        <authorList>
            <consortium name="Pathogen Informatics"/>
            <person name="Doyle S."/>
        </authorList>
    </citation>
    <scope>NUCLEOTIDE SEQUENCE [LARGE SCALE GENOMIC DNA]</scope>
    <source>
        <strain evidence="3 5">NCTC12022</strain>
    </source>
</reference>
<feature type="chain" id="PRO_5036003036" evidence="1">
    <location>
        <begin position="22"/>
        <end position="194"/>
    </location>
</feature>
<dbReference type="PATRIC" id="fig|453.4.peg.1752"/>
<feature type="signal peptide" evidence="1">
    <location>
        <begin position="1"/>
        <end position="21"/>
    </location>
</feature>
<proteinExistence type="predicted"/>
<protein>
    <submittedName>
        <fullName evidence="2">Uncharacterized protein</fullName>
    </submittedName>
</protein>
<sequence>MKLINKLVFITLSTLSVTAMASTSSSSLYEKLYRLAEKMYYIEYSLSPEQRKMTDDLANQIEAVISLPNDTTCGIKSEVFQDVYKWSYSSDGLNELSSEAEKFAGLITSKTCPAAYFKVFKLAYKFAYAYNGMNKTKSEAKKTATMLSDYEASKFYAKNSLQCYIDNYTFAYSSSGMNKTRSGAESFANTQCLD</sequence>
<evidence type="ECO:0000313" key="4">
    <source>
        <dbReference type="Proteomes" id="UP000054698"/>
    </source>
</evidence>
<dbReference type="Proteomes" id="UP000251942">
    <property type="component" value="Unassembled WGS sequence"/>
</dbReference>
<reference evidence="2 4" key="1">
    <citation type="submission" date="2015-11" db="EMBL/GenBank/DDBJ databases">
        <title>Genomic analysis of 38 Legionella species identifies large and diverse effector repertoires.</title>
        <authorList>
            <person name="Burstein D."/>
            <person name="Amaro F."/>
            <person name="Zusman T."/>
            <person name="Lifshitz Z."/>
            <person name="Cohen O."/>
            <person name="Gilbert J.A."/>
            <person name="Pupko T."/>
            <person name="Shuman H.A."/>
            <person name="Segal G."/>
        </authorList>
    </citation>
    <scope>NUCLEOTIDE SEQUENCE [LARGE SCALE GENOMIC DNA]</scope>
    <source>
        <strain evidence="2 4">WO-44C</strain>
    </source>
</reference>
<evidence type="ECO:0000313" key="5">
    <source>
        <dbReference type="Proteomes" id="UP000251942"/>
    </source>
</evidence>
<dbReference type="AlphaFoldDB" id="A0A0W0TM53"/>
<dbReference type="EMBL" id="UASS01000011">
    <property type="protein sequence ID" value="SPX60649.1"/>
    <property type="molecule type" value="Genomic_DNA"/>
</dbReference>
<organism evidence="2 4">
    <name type="scientific">Legionella feeleii</name>
    <dbReference type="NCBI Taxonomy" id="453"/>
    <lineage>
        <taxon>Bacteria</taxon>
        <taxon>Pseudomonadati</taxon>
        <taxon>Pseudomonadota</taxon>
        <taxon>Gammaproteobacteria</taxon>
        <taxon>Legionellales</taxon>
        <taxon>Legionellaceae</taxon>
        <taxon>Legionella</taxon>
    </lineage>
</organism>
<dbReference type="RefSeq" id="WP_058445605.1">
    <property type="nucleotide sequence ID" value="NZ_CAAAHT010000003.1"/>
</dbReference>
<name>A0A0W0TM53_9GAMM</name>
<dbReference type="EMBL" id="LNYB01000080">
    <property type="protein sequence ID" value="KTC96682.1"/>
    <property type="molecule type" value="Genomic_DNA"/>
</dbReference>
<keyword evidence="4" id="KW-1185">Reference proteome</keyword>
<evidence type="ECO:0000313" key="2">
    <source>
        <dbReference type="EMBL" id="KTC96682.1"/>
    </source>
</evidence>
<dbReference type="OrthoDB" id="5638108at2"/>
<dbReference type="STRING" id="453.Lfee_1594"/>
<evidence type="ECO:0000256" key="1">
    <source>
        <dbReference type="SAM" id="SignalP"/>
    </source>
</evidence>
<gene>
    <name evidence="2" type="ORF">Lfee_1594</name>
    <name evidence="3" type="ORF">NCTC12022_01381</name>
</gene>
<keyword evidence="1" id="KW-0732">Signal</keyword>
<accession>A0A0W0TM53</accession>